<evidence type="ECO:0000256" key="1">
    <source>
        <dbReference type="ARBA" id="ARBA00004123"/>
    </source>
</evidence>
<dbReference type="GO" id="GO:0016432">
    <property type="term" value="F:tRNA-uridine aminocarboxypropyltransferase activity"/>
    <property type="evidence" value="ECO:0007669"/>
    <property type="project" value="UniProtKB-EC"/>
</dbReference>
<evidence type="ECO:0000256" key="9">
    <source>
        <dbReference type="ARBA" id="ARBA00039242"/>
    </source>
</evidence>
<dbReference type="Proteomes" id="UP001497472">
    <property type="component" value="Unassembled WGS sequence"/>
</dbReference>
<evidence type="ECO:0000256" key="7">
    <source>
        <dbReference type="ARBA" id="ARBA00037050"/>
    </source>
</evidence>
<dbReference type="PANTHER" id="PTHR15627:SF8">
    <property type="entry name" value="TRNA-URIDINE AMINOCARBOXYPROPYLTRANSFERASE 1"/>
    <property type="match status" value="1"/>
</dbReference>
<evidence type="ECO:0000256" key="11">
    <source>
        <dbReference type="ARBA" id="ARBA00048718"/>
    </source>
</evidence>
<comment type="subcellular location">
    <subcellularLocation>
        <location evidence="1">Nucleus</location>
    </subcellularLocation>
</comment>
<feature type="domain" description="DTW" evidence="12">
    <location>
        <begin position="43"/>
        <end position="295"/>
    </location>
</feature>
<comment type="similarity">
    <text evidence="8">Belongs to the TDD superfamily. DTWD1 family.</text>
</comment>
<evidence type="ECO:0000256" key="3">
    <source>
        <dbReference type="ARBA" id="ARBA00022679"/>
    </source>
</evidence>
<dbReference type="AlphaFoldDB" id="A0AAV1JGN0"/>
<keyword evidence="4" id="KW-0949">S-adenosyl-L-methionine</keyword>
<dbReference type="SMART" id="SM01144">
    <property type="entry name" value="DTW"/>
    <property type="match status" value="1"/>
</dbReference>
<accession>A0AAV1JGN0</accession>
<comment type="caution">
    <text evidence="13">The sequence shown here is derived from an EMBL/GenBank/DDBJ whole genome shotgun (WGS) entry which is preliminary data.</text>
</comment>
<gene>
    <name evidence="13" type="ORF">LNINA_LOCUS7844</name>
</gene>
<evidence type="ECO:0000313" key="13">
    <source>
        <dbReference type="EMBL" id="CAK1548468.1"/>
    </source>
</evidence>
<organism evidence="13 14">
    <name type="scientific">Leptosia nina</name>
    <dbReference type="NCBI Taxonomy" id="320188"/>
    <lineage>
        <taxon>Eukaryota</taxon>
        <taxon>Metazoa</taxon>
        <taxon>Ecdysozoa</taxon>
        <taxon>Arthropoda</taxon>
        <taxon>Hexapoda</taxon>
        <taxon>Insecta</taxon>
        <taxon>Pterygota</taxon>
        <taxon>Neoptera</taxon>
        <taxon>Endopterygota</taxon>
        <taxon>Lepidoptera</taxon>
        <taxon>Glossata</taxon>
        <taxon>Ditrysia</taxon>
        <taxon>Papilionoidea</taxon>
        <taxon>Pieridae</taxon>
        <taxon>Pierinae</taxon>
        <taxon>Leptosia</taxon>
    </lineage>
</organism>
<protein>
    <recommendedName>
        <fullName evidence="9">tRNA-uridine aminocarboxypropyltransferase 1</fullName>
        <ecNumber evidence="2">2.5.1.25</ecNumber>
    </recommendedName>
    <alternativeName>
        <fullName evidence="10">DTW domain-containing protein 1</fullName>
    </alternativeName>
</protein>
<evidence type="ECO:0000256" key="4">
    <source>
        <dbReference type="ARBA" id="ARBA00022691"/>
    </source>
</evidence>
<comment type="function">
    <text evidence="7">Catalyzes the formation of 3-(3-amino-3-carboxypropyl)uridine (acp3U) at position 20 in the D-loop of several cytoplasmic tRNAs (acp3U(20)).</text>
</comment>
<keyword evidence="3" id="KW-0808">Transferase</keyword>
<dbReference type="PANTHER" id="PTHR15627">
    <property type="entry name" value="NATURAL KILLER CELL-SPECIFIC ANTIGEN KLIP1"/>
    <property type="match status" value="1"/>
</dbReference>
<evidence type="ECO:0000256" key="5">
    <source>
        <dbReference type="ARBA" id="ARBA00022694"/>
    </source>
</evidence>
<dbReference type="Pfam" id="PF03942">
    <property type="entry name" value="DTW"/>
    <property type="match status" value="1"/>
</dbReference>
<dbReference type="EC" id="2.5.1.25" evidence="2"/>
<comment type="catalytic activity">
    <reaction evidence="11">
        <text>a uridine in tRNA + S-adenosyl-L-methionine = a 3-[(3S)-3-amino-3-carboxypropyl]uridine in tRNA + S-methyl-5'-thioadenosine + H(+)</text>
        <dbReference type="Rhea" id="RHEA:62432"/>
        <dbReference type="Rhea" id="RHEA-COMP:13339"/>
        <dbReference type="Rhea" id="RHEA-COMP:16092"/>
        <dbReference type="ChEBI" id="CHEBI:15378"/>
        <dbReference type="ChEBI" id="CHEBI:17509"/>
        <dbReference type="ChEBI" id="CHEBI:59789"/>
        <dbReference type="ChEBI" id="CHEBI:65315"/>
        <dbReference type="ChEBI" id="CHEBI:82930"/>
        <dbReference type="EC" id="2.5.1.25"/>
    </reaction>
</comment>
<keyword evidence="14" id="KW-1185">Reference proteome</keyword>
<evidence type="ECO:0000256" key="2">
    <source>
        <dbReference type="ARBA" id="ARBA00012386"/>
    </source>
</evidence>
<evidence type="ECO:0000313" key="14">
    <source>
        <dbReference type="Proteomes" id="UP001497472"/>
    </source>
</evidence>
<name>A0AAV1JGN0_9NEOP</name>
<keyword evidence="6" id="KW-0539">Nucleus</keyword>
<dbReference type="InterPro" id="IPR051521">
    <property type="entry name" value="tRNA_Mod/Golgi_Maint"/>
</dbReference>
<evidence type="ECO:0000256" key="6">
    <source>
        <dbReference type="ARBA" id="ARBA00023242"/>
    </source>
</evidence>
<keyword evidence="5" id="KW-0819">tRNA processing</keyword>
<sequence length="308" mass="36024">MNPKSSEARNRNENPFEGLNITSSEALLNLKTRNACSRCHKSRMYFCYTCYLPVPPLQGKIPSCDLPIKVDIIKHKHEIDGKSTSAHAAVLAPNDVRVFTYPEIPQYDKNERVVLLYPGADAYTVQELYSGRNKSQTYSEKLLAELPHGYNVGTLMRKVYDNDDKGNKIYHVEELPIDRLVIIDSTWNQSRGIFADIRLQNLQKVVLQHRLSQFWRHQKGSPRWYLSTIEALHQFLIELHICAWGCDEIYVTPLTTNWPVHEKNGHIQCRPYIGEYDNLLYFFKFMYEKLHCLYKHEDLLAYQRPMEV</sequence>
<evidence type="ECO:0000256" key="10">
    <source>
        <dbReference type="ARBA" id="ARBA00042508"/>
    </source>
</evidence>
<evidence type="ECO:0000259" key="12">
    <source>
        <dbReference type="SMART" id="SM01144"/>
    </source>
</evidence>
<proteinExistence type="inferred from homology"/>
<reference evidence="13 14" key="1">
    <citation type="submission" date="2023-11" db="EMBL/GenBank/DDBJ databases">
        <authorList>
            <person name="Okamura Y."/>
        </authorList>
    </citation>
    <scope>NUCLEOTIDE SEQUENCE [LARGE SCALE GENOMIC DNA]</scope>
</reference>
<dbReference type="InterPro" id="IPR005636">
    <property type="entry name" value="DTW"/>
</dbReference>
<dbReference type="GO" id="GO:0006400">
    <property type="term" value="P:tRNA modification"/>
    <property type="evidence" value="ECO:0007669"/>
    <property type="project" value="TreeGrafter"/>
</dbReference>
<evidence type="ECO:0000256" key="8">
    <source>
        <dbReference type="ARBA" id="ARBA00038290"/>
    </source>
</evidence>
<dbReference type="EMBL" id="CAVLEF010000010">
    <property type="protein sequence ID" value="CAK1548468.1"/>
    <property type="molecule type" value="Genomic_DNA"/>
</dbReference>
<dbReference type="GO" id="GO:0005634">
    <property type="term" value="C:nucleus"/>
    <property type="evidence" value="ECO:0007669"/>
    <property type="project" value="UniProtKB-SubCell"/>
</dbReference>